<protein>
    <submittedName>
        <fullName evidence="9">PTS sugar transporter subunit IIB</fullName>
    </submittedName>
</protein>
<dbReference type="InterPro" id="IPR051819">
    <property type="entry name" value="PTS_sugar-specific_EIIB"/>
</dbReference>
<dbReference type="GO" id="GO:0009401">
    <property type="term" value="P:phosphoenolpyruvate-dependent sugar phosphotransferase system"/>
    <property type="evidence" value="ECO:0007669"/>
    <property type="project" value="UniProtKB-KW"/>
</dbReference>
<dbReference type="InterPro" id="IPR036095">
    <property type="entry name" value="PTS_EIIB-like_sf"/>
</dbReference>
<dbReference type="PROSITE" id="PS51100">
    <property type="entry name" value="PTS_EIIB_TYPE_3"/>
    <property type="match status" value="1"/>
</dbReference>
<name>A0A413CTV7_9FIRM</name>
<dbReference type="EMBL" id="QSAT01000018">
    <property type="protein sequence ID" value="RGW75027.1"/>
    <property type="molecule type" value="Genomic_DNA"/>
</dbReference>
<evidence type="ECO:0000256" key="1">
    <source>
        <dbReference type="ARBA" id="ARBA00022448"/>
    </source>
</evidence>
<organism evidence="9 10">
    <name type="scientific">Holdemanella biformis</name>
    <dbReference type="NCBI Taxonomy" id="1735"/>
    <lineage>
        <taxon>Bacteria</taxon>
        <taxon>Bacillati</taxon>
        <taxon>Bacillota</taxon>
        <taxon>Erysipelotrichia</taxon>
        <taxon>Erysipelotrichales</taxon>
        <taxon>Erysipelotrichaceae</taxon>
        <taxon>Holdemanella</taxon>
    </lineage>
</organism>
<keyword evidence="2" id="KW-0597">Phosphoprotein</keyword>
<dbReference type="CDD" id="cd05564">
    <property type="entry name" value="PTS_IIB_chitobiose_lichenan"/>
    <property type="match status" value="1"/>
</dbReference>
<evidence type="ECO:0000256" key="2">
    <source>
        <dbReference type="ARBA" id="ARBA00022553"/>
    </source>
</evidence>
<dbReference type="SUPFAM" id="SSF52794">
    <property type="entry name" value="PTS system IIB component-like"/>
    <property type="match status" value="1"/>
</dbReference>
<evidence type="ECO:0000256" key="5">
    <source>
        <dbReference type="ARBA" id="ARBA00022683"/>
    </source>
</evidence>
<dbReference type="GO" id="GO:0016301">
    <property type="term" value="F:kinase activity"/>
    <property type="evidence" value="ECO:0007669"/>
    <property type="project" value="UniProtKB-KW"/>
</dbReference>
<keyword evidence="5" id="KW-0598">Phosphotransferase system</keyword>
<keyword evidence="3 9" id="KW-0762">Sugar transport</keyword>
<keyword evidence="4" id="KW-0808">Transferase</keyword>
<comment type="caution">
    <text evidence="9">The sequence shown here is derived from an EMBL/GenBank/DDBJ whole genome shotgun (WGS) entry which is preliminary data.</text>
</comment>
<evidence type="ECO:0000256" key="3">
    <source>
        <dbReference type="ARBA" id="ARBA00022597"/>
    </source>
</evidence>
<dbReference type="PANTHER" id="PTHR34581">
    <property type="entry name" value="PTS SYSTEM N,N'-DIACETYLCHITOBIOSE-SPECIFIC EIIB COMPONENT"/>
    <property type="match status" value="1"/>
</dbReference>
<dbReference type="GO" id="GO:0008982">
    <property type="term" value="F:protein-N(PI)-phosphohistidine-sugar phosphotransferase activity"/>
    <property type="evidence" value="ECO:0007669"/>
    <property type="project" value="InterPro"/>
</dbReference>
<reference evidence="9 10" key="1">
    <citation type="submission" date="2018-08" db="EMBL/GenBank/DDBJ databases">
        <title>A genome reference for cultivated species of the human gut microbiota.</title>
        <authorList>
            <person name="Zou Y."/>
            <person name="Xue W."/>
            <person name="Luo G."/>
        </authorList>
    </citation>
    <scope>NUCLEOTIDE SEQUENCE [LARGE SCALE GENOMIC DNA]</scope>
    <source>
        <strain evidence="9 10">AF10-31</strain>
    </source>
</reference>
<keyword evidence="1" id="KW-0813">Transport</keyword>
<evidence type="ECO:0000313" key="9">
    <source>
        <dbReference type="EMBL" id="RGW75027.1"/>
    </source>
</evidence>
<evidence type="ECO:0000313" key="10">
    <source>
        <dbReference type="Proteomes" id="UP000284651"/>
    </source>
</evidence>
<dbReference type="Pfam" id="PF02302">
    <property type="entry name" value="PTS_IIB"/>
    <property type="match status" value="1"/>
</dbReference>
<dbReference type="PANTHER" id="PTHR34581:SF2">
    <property type="entry name" value="PTS SYSTEM N,N'-DIACETYLCHITOBIOSE-SPECIFIC EIIB COMPONENT"/>
    <property type="match status" value="1"/>
</dbReference>
<dbReference type="Proteomes" id="UP000284651">
    <property type="component" value="Unassembled WGS sequence"/>
</dbReference>
<keyword evidence="6" id="KW-0418">Kinase</keyword>
<dbReference type="InterPro" id="IPR003501">
    <property type="entry name" value="PTS_EIIB_2/3"/>
</dbReference>
<dbReference type="AlphaFoldDB" id="A0A413CTV7"/>
<proteinExistence type="predicted"/>
<evidence type="ECO:0000256" key="4">
    <source>
        <dbReference type="ARBA" id="ARBA00022679"/>
    </source>
</evidence>
<evidence type="ECO:0000259" key="8">
    <source>
        <dbReference type="PROSITE" id="PS51100"/>
    </source>
</evidence>
<evidence type="ECO:0000256" key="6">
    <source>
        <dbReference type="ARBA" id="ARBA00022777"/>
    </source>
</evidence>
<dbReference type="InterPro" id="IPR013012">
    <property type="entry name" value="PTS_EIIB_3"/>
</dbReference>
<dbReference type="Gene3D" id="3.40.50.2300">
    <property type="match status" value="1"/>
</dbReference>
<dbReference type="RefSeq" id="WP_118357302.1">
    <property type="nucleotide sequence ID" value="NZ_CAUHCP010000007.1"/>
</dbReference>
<feature type="modified residue" description="Phosphocysteine; by EIIA" evidence="7">
    <location>
        <position position="7"/>
    </location>
</feature>
<sequence length="101" mass="11231">MKILFVCAGGMSTGLIVKKMEKWASENGKDLVVKATGVGGYESKWQDYDCILVGPQVRFKIPEMKEKVKIPVAQIETLDYGLQNVDNMLKLAYSLVESSND</sequence>
<feature type="domain" description="PTS EIIB type-3" evidence="8">
    <location>
        <begin position="1"/>
        <end position="101"/>
    </location>
</feature>
<evidence type="ECO:0000256" key="7">
    <source>
        <dbReference type="PROSITE-ProRule" id="PRU00423"/>
    </source>
</evidence>
<accession>A0A413CTV7</accession>
<gene>
    <name evidence="9" type="ORF">DWV56_06715</name>
</gene>